<dbReference type="AlphaFoldDB" id="K6ZAW9"/>
<dbReference type="SUPFAM" id="SSF53850">
    <property type="entry name" value="Periplasmic binding protein-like II"/>
    <property type="match status" value="1"/>
</dbReference>
<feature type="domain" description="Prephenate dehydratase" evidence="8">
    <location>
        <begin position="3"/>
        <end position="180"/>
    </location>
</feature>
<dbReference type="PROSITE" id="PS51171">
    <property type="entry name" value="PREPHENATE_DEHYDR_3"/>
    <property type="match status" value="1"/>
</dbReference>
<dbReference type="GO" id="GO:0005737">
    <property type="term" value="C:cytoplasm"/>
    <property type="evidence" value="ECO:0007669"/>
    <property type="project" value="TreeGrafter"/>
</dbReference>
<comment type="caution">
    <text evidence="10">The sequence shown here is derived from an EMBL/GenBank/DDBJ whole genome shotgun (WGS) entry which is preliminary data.</text>
</comment>
<evidence type="ECO:0000313" key="11">
    <source>
        <dbReference type="Proteomes" id="UP000006322"/>
    </source>
</evidence>
<gene>
    <name evidence="10" type="primary">pheA2</name>
    <name evidence="10" type="ORF">GPLA_2356</name>
</gene>
<dbReference type="EC" id="4.2.1.51" evidence="2"/>
<protein>
    <recommendedName>
        <fullName evidence="2">prephenate dehydratase</fullName>
        <ecNumber evidence="2">4.2.1.51</ecNumber>
    </recommendedName>
</protein>
<organism evidence="10 11">
    <name type="scientific">Paraglaciecola polaris LMG 21857</name>
    <dbReference type="NCBI Taxonomy" id="1129793"/>
    <lineage>
        <taxon>Bacteria</taxon>
        <taxon>Pseudomonadati</taxon>
        <taxon>Pseudomonadota</taxon>
        <taxon>Gammaproteobacteria</taxon>
        <taxon>Alteromonadales</taxon>
        <taxon>Alteromonadaceae</taxon>
        <taxon>Paraglaciecola</taxon>
    </lineage>
</organism>
<dbReference type="UniPathway" id="UPA00121">
    <property type="reaction ID" value="UER00345"/>
</dbReference>
<dbReference type="STRING" id="1129793.GPLA_2356"/>
<dbReference type="Proteomes" id="UP000006322">
    <property type="component" value="Unassembled WGS sequence"/>
</dbReference>
<dbReference type="InterPro" id="IPR002912">
    <property type="entry name" value="ACT_dom"/>
</dbReference>
<keyword evidence="4" id="KW-0057">Aromatic amino acid biosynthesis</keyword>
<dbReference type="GO" id="GO:0009094">
    <property type="term" value="P:L-phenylalanine biosynthetic process"/>
    <property type="evidence" value="ECO:0007669"/>
    <property type="project" value="UniProtKB-UniPathway"/>
</dbReference>
<keyword evidence="11" id="KW-1185">Reference proteome</keyword>
<sequence length="277" mass="30257">MLKIVTLGPAGTFSELATHKFIKQQSESCNICFLPSIKSVLHEIGLSSDIGILPIENFSEGFIAVVLDELAALDLSIIDEILLPIKFSFVANSASINEIEQLFVQFVAKGQCVDFISGLDNANIQLTESNIESLHECLAGNAKVGAIVPSGSFNSEQFALTIDSVNDYENNQTRFLVLSRNNNHPISNDANKTSIIVLDDDDHPGLLGEVLQSFSARQINLSSIISRPTRKSFGKYHFFIELEGSQNDPLVASALQEISQRNKVKVLGAYKKATLQS</sequence>
<evidence type="ECO:0000259" key="9">
    <source>
        <dbReference type="PROSITE" id="PS51671"/>
    </source>
</evidence>
<evidence type="ECO:0000256" key="6">
    <source>
        <dbReference type="ARBA" id="ARBA00023239"/>
    </source>
</evidence>
<evidence type="ECO:0000256" key="4">
    <source>
        <dbReference type="ARBA" id="ARBA00023141"/>
    </source>
</evidence>
<dbReference type="SUPFAM" id="SSF55021">
    <property type="entry name" value="ACT-like"/>
    <property type="match status" value="1"/>
</dbReference>
<dbReference type="InterPro" id="IPR045865">
    <property type="entry name" value="ACT-like_dom_sf"/>
</dbReference>
<evidence type="ECO:0000313" key="10">
    <source>
        <dbReference type="EMBL" id="GAC33261.1"/>
    </source>
</evidence>
<dbReference type="OrthoDB" id="9802281at2"/>
<keyword evidence="3" id="KW-0028">Amino-acid biosynthesis</keyword>
<evidence type="ECO:0000256" key="3">
    <source>
        <dbReference type="ARBA" id="ARBA00022605"/>
    </source>
</evidence>
<dbReference type="PANTHER" id="PTHR21022">
    <property type="entry name" value="PREPHENATE DEHYDRATASE P PROTEIN"/>
    <property type="match status" value="1"/>
</dbReference>
<keyword evidence="6 10" id="KW-0456">Lyase</keyword>
<dbReference type="GO" id="GO:0004664">
    <property type="term" value="F:prephenate dehydratase activity"/>
    <property type="evidence" value="ECO:0007669"/>
    <property type="project" value="UniProtKB-EC"/>
</dbReference>
<accession>K6ZAW9</accession>
<dbReference type="Gene3D" id="3.30.70.260">
    <property type="match status" value="1"/>
</dbReference>
<comment type="pathway">
    <text evidence="1">Amino-acid biosynthesis; L-phenylalanine biosynthesis; phenylpyruvate from prephenate: step 1/1.</text>
</comment>
<dbReference type="Pfam" id="PF00800">
    <property type="entry name" value="PDT"/>
    <property type="match status" value="1"/>
</dbReference>
<dbReference type="Pfam" id="PF01842">
    <property type="entry name" value="ACT"/>
    <property type="match status" value="1"/>
</dbReference>
<comment type="catalytic activity">
    <reaction evidence="7">
        <text>prephenate + H(+) = 3-phenylpyruvate + CO2 + H2O</text>
        <dbReference type="Rhea" id="RHEA:21648"/>
        <dbReference type="ChEBI" id="CHEBI:15377"/>
        <dbReference type="ChEBI" id="CHEBI:15378"/>
        <dbReference type="ChEBI" id="CHEBI:16526"/>
        <dbReference type="ChEBI" id="CHEBI:18005"/>
        <dbReference type="ChEBI" id="CHEBI:29934"/>
        <dbReference type="EC" id="4.2.1.51"/>
    </reaction>
</comment>
<dbReference type="RefSeq" id="WP_007105040.1">
    <property type="nucleotide sequence ID" value="NZ_BAER01000053.1"/>
</dbReference>
<reference evidence="11" key="1">
    <citation type="journal article" date="2014" name="Environ. Microbiol.">
        <title>Comparative genomics of the marine bacterial genus Glaciecola reveals the high degree of genomic diversity and genomic characteristic for cold adaptation.</title>
        <authorList>
            <person name="Qin Q.L."/>
            <person name="Xie B.B."/>
            <person name="Yu Y."/>
            <person name="Shu Y.L."/>
            <person name="Rong J.C."/>
            <person name="Zhang Y.J."/>
            <person name="Zhao D.L."/>
            <person name="Chen X.L."/>
            <person name="Zhang X.Y."/>
            <person name="Chen B."/>
            <person name="Zhou B.C."/>
            <person name="Zhang Y.Z."/>
        </authorList>
    </citation>
    <scope>NUCLEOTIDE SEQUENCE [LARGE SCALE GENOMIC DNA]</scope>
    <source>
        <strain evidence="11">LMG 21857</strain>
    </source>
</reference>
<name>K6ZAW9_9ALTE</name>
<evidence type="ECO:0000256" key="2">
    <source>
        <dbReference type="ARBA" id="ARBA00013147"/>
    </source>
</evidence>
<evidence type="ECO:0000256" key="5">
    <source>
        <dbReference type="ARBA" id="ARBA00023222"/>
    </source>
</evidence>
<evidence type="ECO:0000259" key="8">
    <source>
        <dbReference type="PROSITE" id="PS51171"/>
    </source>
</evidence>
<dbReference type="Gene3D" id="3.40.190.10">
    <property type="entry name" value="Periplasmic binding protein-like II"/>
    <property type="match status" value="2"/>
</dbReference>
<keyword evidence="5" id="KW-0584">Phenylalanine biosynthesis</keyword>
<evidence type="ECO:0000256" key="7">
    <source>
        <dbReference type="ARBA" id="ARBA00047848"/>
    </source>
</evidence>
<evidence type="ECO:0000256" key="1">
    <source>
        <dbReference type="ARBA" id="ARBA00004741"/>
    </source>
</evidence>
<dbReference type="PANTHER" id="PTHR21022:SF19">
    <property type="entry name" value="PREPHENATE DEHYDRATASE-RELATED"/>
    <property type="match status" value="1"/>
</dbReference>
<dbReference type="EMBL" id="BAER01000053">
    <property type="protein sequence ID" value="GAC33261.1"/>
    <property type="molecule type" value="Genomic_DNA"/>
</dbReference>
<dbReference type="PROSITE" id="PS51671">
    <property type="entry name" value="ACT"/>
    <property type="match status" value="1"/>
</dbReference>
<feature type="domain" description="ACT" evidence="9">
    <location>
        <begin position="195"/>
        <end position="271"/>
    </location>
</feature>
<dbReference type="InterPro" id="IPR001086">
    <property type="entry name" value="Preph_deHydtase"/>
</dbReference>
<dbReference type="CDD" id="cd04905">
    <property type="entry name" value="ACT_CM-PDT"/>
    <property type="match status" value="1"/>
</dbReference>
<proteinExistence type="predicted"/>